<dbReference type="SMART" id="SM01007">
    <property type="entry name" value="Aldolase_II"/>
    <property type="match status" value="1"/>
</dbReference>
<protein>
    <submittedName>
        <fullName evidence="3">Aldolase</fullName>
    </submittedName>
</protein>
<dbReference type="InterPro" id="IPR051017">
    <property type="entry name" value="Aldolase-II_Adducin_sf"/>
</dbReference>
<reference evidence="3 4" key="1">
    <citation type="journal article" date="2014" name="Genome Announc.">
        <title>Complete Genome Sequence of the Model Rhizosphere Strain Azospirillum brasilense Az39, Successfully Applied in Agriculture.</title>
        <authorList>
            <person name="Rivera D."/>
            <person name="Revale S."/>
            <person name="Molina R."/>
            <person name="Gualpa J."/>
            <person name="Puente M."/>
            <person name="Maroniche G."/>
            <person name="Paris G."/>
            <person name="Baker D."/>
            <person name="Clavijo B."/>
            <person name="McLay K."/>
            <person name="Spaepen S."/>
            <person name="Perticari A."/>
            <person name="Vazquez M."/>
            <person name="Wisniewski-Dye F."/>
            <person name="Watkins C."/>
            <person name="Martinez-Abarca F."/>
            <person name="Vanderleyden J."/>
            <person name="Cassan F."/>
        </authorList>
    </citation>
    <scope>NUCLEOTIDE SEQUENCE [LARGE SCALE GENOMIC DNA]</scope>
    <source>
        <strain evidence="3 4">Az39</strain>
        <plasmid evidence="3">AbAZ39_p1</plasmid>
    </source>
</reference>
<proteinExistence type="inferred from homology"/>
<name>A0A060DNU8_9PROT</name>
<organism evidence="3 4">
    <name type="scientific">Azospirillum argentinense</name>
    <dbReference type="NCBI Taxonomy" id="2970906"/>
    <lineage>
        <taxon>Bacteria</taxon>
        <taxon>Pseudomonadati</taxon>
        <taxon>Pseudomonadota</taxon>
        <taxon>Alphaproteobacteria</taxon>
        <taxon>Rhodospirillales</taxon>
        <taxon>Azospirillaceae</taxon>
        <taxon>Azospirillum</taxon>
    </lineage>
</organism>
<dbReference type="Proteomes" id="UP000027186">
    <property type="component" value="Plasmid AbAZ39_p1"/>
</dbReference>
<gene>
    <name evidence="3" type="ORF">ABAZ39_21630</name>
</gene>
<dbReference type="KEGG" id="abq:ABAZ39_21630"/>
<dbReference type="PANTHER" id="PTHR10672:SF3">
    <property type="entry name" value="PROTEIN HU-LI TAI SHAO"/>
    <property type="match status" value="1"/>
</dbReference>
<feature type="domain" description="Class II aldolase/adducin N-terminal" evidence="2">
    <location>
        <begin position="29"/>
        <end position="209"/>
    </location>
</feature>
<evidence type="ECO:0000256" key="1">
    <source>
        <dbReference type="ARBA" id="ARBA00037961"/>
    </source>
</evidence>
<evidence type="ECO:0000259" key="2">
    <source>
        <dbReference type="SMART" id="SM01007"/>
    </source>
</evidence>
<dbReference type="RefSeq" id="WP_051658319.1">
    <property type="nucleotide sequence ID" value="NZ_CP007794.1"/>
</dbReference>
<dbReference type="InterPro" id="IPR036409">
    <property type="entry name" value="Aldolase_II/adducin_N_sf"/>
</dbReference>
<comment type="similarity">
    <text evidence="1">Belongs to the aldolase class II family.</text>
</comment>
<dbReference type="SUPFAM" id="SSF53639">
    <property type="entry name" value="AraD/HMP-PK domain-like"/>
    <property type="match status" value="1"/>
</dbReference>
<dbReference type="PANTHER" id="PTHR10672">
    <property type="entry name" value="ADDUCIN"/>
    <property type="match status" value="1"/>
</dbReference>
<dbReference type="Gene3D" id="3.40.225.10">
    <property type="entry name" value="Class II aldolase/adducin N-terminal domain"/>
    <property type="match status" value="1"/>
</dbReference>
<sequence>MTDTSGSFVHAGPRIADTGIGDAELQARIDLAAAYRLVAERGWDDLIYTHISLAVPGEPGRFLINPFGLSFDEVTASNLVKIDIHGAIISDSPHPVNATGFVIHGAVHAAREDARCVMHLHNEAAVAVSMLKDGLLPLSQHALRFYRDLAYHRYEGLALTDSEKVRLVANLGTRRAMLLHNHGSLVTGRTVAEAFCLMDMLDKACRMQLAAQAAGAELVSPPPELCDKTYRQLTADPEPEGELEWPALLRRLDRRCPDYKN</sequence>
<dbReference type="GO" id="GO:0051015">
    <property type="term" value="F:actin filament binding"/>
    <property type="evidence" value="ECO:0007669"/>
    <property type="project" value="TreeGrafter"/>
</dbReference>
<accession>A0A060DNU8</accession>
<dbReference type="EMBL" id="CP007794">
    <property type="protein sequence ID" value="AIB14512.1"/>
    <property type="molecule type" value="Genomic_DNA"/>
</dbReference>
<dbReference type="Pfam" id="PF00596">
    <property type="entry name" value="Aldolase_II"/>
    <property type="match status" value="1"/>
</dbReference>
<evidence type="ECO:0000313" key="3">
    <source>
        <dbReference type="EMBL" id="AIB14512.1"/>
    </source>
</evidence>
<dbReference type="GO" id="GO:0005856">
    <property type="term" value="C:cytoskeleton"/>
    <property type="evidence" value="ECO:0007669"/>
    <property type="project" value="TreeGrafter"/>
</dbReference>
<dbReference type="InterPro" id="IPR001303">
    <property type="entry name" value="Aldolase_II/adducin_N"/>
</dbReference>
<keyword evidence="3" id="KW-0614">Plasmid</keyword>
<dbReference type="NCBIfam" id="NF005451">
    <property type="entry name" value="PRK07044.1"/>
    <property type="match status" value="1"/>
</dbReference>
<evidence type="ECO:0000313" key="4">
    <source>
        <dbReference type="Proteomes" id="UP000027186"/>
    </source>
</evidence>
<geneLocation type="plasmid" evidence="3 4">
    <name>AbAZ39_p1</name>
</geneLocation>
<dbReference type="AlphaFoldDB" id="A0A060DNU8"/>